<protein>
    <recommendedName>
        <fullName evidence="6">Velvet domain-containing protein</fullName>
    </recommendedName>
</protein>
<dbReference type="EMBL" id="ML978714">
    <property type="protein sequence ID" value="KAF2089540.1"/>
    <property type="molecule type" value="Genomic_DNA"/>
</dbReference>
<keyword evidence="5" id="KW-0539">Nucleus</keyword>
<dbReference type="GO" id="GO:0030435">
    <property type="term" value="P:sporulation resulting in formation of a cellular spore"/>
    <property type="evidence" value="ECO:0007669"/>
    <property type="project" value="UniProtKB-KW"/>
</dbReference>
<sequence length="132" mass="14859">MCCSLWKPDVDEPSENTGSPALAGTVVSSLHRLKDVDNHDGGFFVFGDISVKQAGLHRLKFSLFDLNNKEVIFLDSTITQPFKVVAQKDFKGMEESTYLSRAFSDQGVRLRLRKEPRAVMRCVFEVLSVTLF</sequence>
<keyword evidence="8" id="KW-1185">Reference proteome</keyword>
<organism evidence="7 8">
    <name type="scientific">Saccharata proteae CBS 121410</name>
    <dbReference type="NCBI Taxonomy" id="1314787"/>
    <lineage>
        <taxon>Eukaryota</taxon>
        <taxon>Fungi</taxon>
        <taxon>Dikarya</taxon>
        <taxon>Ascomycota</taxon>
        <taxon>Pezizomycotina</taxon>
        <taxon>Dothideomycetes</taxon>
        <taxon>Dothideomycetes incertae sedis</taxon>
        <taxon>Botryosphaeriales</taxon>
        <taxon>Saccharataceae</taxon>
        <taxon>Saccharata</taxon>
    </lineage>
</organism>
<feature type="domain" description="Velvet" evidence="6">
    <location>
        <begin position="1"/>
        <end position="113"/>
    </location>
</feature>
<keyword evidence="4" id="KW-0804">Transcription</keyword>
<evidence type="ECO:0000256" key="2">
    <source>
        <dbReference type="ARBA" id="ARBA00022969"/>
    </source>
</evidence>
<dbReference type="OrthoDB" id="5599552at2759"/>
<evidence type="ECO:0000256" key="3">
    <source>
        <dbReference type="ARBA" id="ARBA00023015"/>
    </source>
</evidence>
<dbReference type="InterPro" id="IPR021740">
    <property type="entry name" value="Velvet"/>
</dbReference>
<dbReference type="InterPro" id="IPR037525">
    <property type="entry name" value="Velvet_dom"/>
</dbReference>
<keyword evidence="3" id="KW-0805">Transcription regulation</keyword>
<dbReference type="InterPro" id="IPR038491">
    <property type="entry name" value="Velvet_dom_sf"/>
</dbReference>
<accession>A0A6A5YF44</accession>
<proteinExistence type="predicted"/>
<evidence type="ECO:0000313" key="7">
    <source>
        <dbReference type="EMBL" id="KAF2089540.1"/>
    </source>
</evidence>
<evidence type="ECO:0000259" key="6">
    <source>
        <dbReference type="PROSITE" id="PS51821"/>
    </source>
</evidence>
<dbReference type="PANTHER" id="PTHR33572:SF18">
    <property type="entry name" value="SPORE DEVELOPMENT REGULATOR VOSA"/>
    <property type="match status" value="1"/>
</dbReference>
<evidence type="ECO:0000256" key="4">
    <source>
        <dbReference type="ARBA" id="ARBA00023163"/>
    </source>
</evidence>
<comment type="subcellular location">
    <subcellularLocation>
        <location evidence="1">Nucleus</location>
    </subcellularLocation>
</comment>
<dbReference type="GO" id="GO:0005634">
    <property type="term" value="C:nucleus"/>
    <property type="evidence" value="ECO:0007669"/>
    <property type="project" value="UniProtKB-SubCell"/>
</dbReference>
<keyword evidence="2" id="KW-0749">Sporulation</keyword>
<dbReference type="Proteomes" id="UP000799776">
    <property type="component" value="Unassembled WGS sequence"/>
</dbReference>
<dbReference type="PROSITE" id="PS51821">
    <property type="entry name" value="VELVET"/>
    <property type="match status" value="1"/>
</dbReference>
<evidence type="ECO:0000313" key="8">
    <source>
        <dbReference type="Proteomes" id="UP000799776"/>
    </source>
</evidence>
<gene>
    <name evidence="7" type="ORF">K490DRAFT_37519</name>
</gene>
<reference evidence="7" key="1">
    <citation type="journal article" date="2020" name="Stud. Mycol.">
        <title>101 Dothideomycetes genomes: a test case for predicting lifestyles and emergence of pathogens.</title>
        <authorList>
            <person name="Haridas S."/>
            <person name="Albert R."/>
            <person name="Binder M."/>
            <person name="Bloem J."/>
            <person name="Labutti K."/>
            <person name="Salamov A."/>
            <person name="Andreopoulos B."/>
            <person name="Baker S."/>
            <person name="Barry K."/>
            <person name="Bills G."/>
            <person name="Bluhm B."/>
            <person name="Cannon C."/>
            <person name="Castanera R."/>
            <person name="Culley D."/>
            <person name="Daum C."/>
            <person name="Ezra D."/>
            <person name="Gonzalez J."/>
            <person name="Henrissat B."/>
            <person name="Kuo A."/>
            <person name="Liang C."/>
            <person name="Lipzen A."/>
            <person name="Lutzoni F."/>
            <person name="Magnuson J."/>
            <person name="Mondo S."/>
            <person name="Nolan M."/>
            <person name="Ohm R."/>
            <person name="Pangilinan J."/>
            <person name="Park H.-J."/>
            <person name="Ramirez L."/>
            <person name="Alfaro M."/>
            <person name="Sun H."/>
            <person name="Tritt A."/>
            <person name="Yoshinaga Y."/>
            <person name="Zwiers L.-H."/>
            <person name="Turgeon B."/>
            <person name="Goodwin S."/>
            <person name="Spatafora J."/>
            <person name="Crous P."/>
            <person name="Grigoriev I."/>
        </authorList>
    </citation>
    <scope>NUCLEOTIDE SEQUENCE</scope>
    <source>
        <strain evidence="7">CBS 121410</strain>
    </source>
</reference>
<evidence type="ECO:0000256" key="1">
    <source>
        <dbReference type="ARBA" id="ARBA00004123"/>
    </source>
</evidence>
<dbReference type="Pfam" id="PF11754">
    <property type="entry name" value="Velvet"/>
    <property type="match status" value="1"/>
</dbReference>
<name>A0A6A5YF44_9PEZI</name>
<dbReference type="AlphaFoldDB" id="A0A6A5YF44"/>
<dbReference type="Gene3D" id="2.60.40.3960">
    <property type="entry name" value="Velvet domain"/>
    <property type="match status" value="1"/>
</dbReference>
<evidence type="ECO:0000256" key="5">
    <source>
        <dbReference type="ARBA" id="ARBA00023242"/>
    </source>
</evidence>
<dbReference type="PANTHER" id="PTHR33572">
    <property type="entry name" value="SPORE DEVELOPMENT REGULATOR VOSA"/>
    <property type="match status" value="1"/>
</dbReference>